<dbReference type="Proteomes" id="UP001160390">
    <property type="component" value="Unassembled WGS sequence"/>
</dbReference>
<dbReference type="AlphaFoldDB" id="A0AA35Q4L2"/>
<gene>
    <name evidence="1" type="ORF">CCHLO57077_00018035</name>
</gene>
<name>A0AA35Q4L2_9HYPO</name>
<accession>A0AA35Q4L2</accession>
<keyword evidence="2" id="KW-1185">Reference proteome</keyword>
<dbReference type="EMBL" id="CABFNP030001168">
    <property type="protein sequence ID" value="CAI6091502.1"/>
    <property type="molecule type" value="Genomic_DNA"/>
</dbReference>
<evidence type="ECO:0000313" key="2">
    <source>
        <dbReference type="Proteomes" id="UP001160390"/>
    </source>
</evidence>
<organism evidence="1 2">
    <name type="scientific">Clonostachys chloroleuca</name>
    <dbReference type="NCBI Taxonomy" id="1926264"/>
    <lineage>
        <taxon>Eukaryota</taxon>
        <taxon>Fungi</taxon>
        <taxon>Dikarya</taxon>
        <taxon>Ascomycota</taxon>
        <taxon>Pezizomycotina</taxon>
        <taxon>Sordariomycetes</taxon>
        <taxon>Hypocreomycetidae</taxon>
        <taxon>Hypocreales</taxon>
        <taxon>Bionectriaceae</taxon>
        <taxon>Clonostachys</taxon>
    </lineage>
</organism>
<comment type="caution">
    <text evidence="1">The sequence shown here is derived from an EMBL/GenBank/DDBJ whole genome shotgun (WGS) entry which is preliminary data.</text>
</comment>
<sequence>MALRLITDREDRHLLTDTDHDIVKSISSRWLAEGFWAIAELDGSAPDRLSSEEIEQHDRIMGIFGITLDPSRFAPDDKIGATVALMQATIVEGQRPEWLGIMETLRLGQHLTMIPEFPQPDVDGRAAFGKPLWSSNWWIKDIPPGIRMDDVGYLHISASCLPIQSARPGSGDVIFENTDGQWALSLNKTSRIYAVRLGEKCLYTAIKFPPQVILDKYLILLAEKSKEEKFHCLGYASVEEKVINLESWENLTLVIR</sequence>
<proteinExistence type="predicted"/>
<protein>
    <submittedName>
        <fullName evidence="1">Uncharacterized protein</fullName>
    </submittedName>
</protein>
<reference evidence="1" key="1">
    <citation type="submission" date="2023-01" db="EMBL/GenBank/DDBJ databases">
        <authorList>
            <person name="Piombo E."/>
        </authorList>
    </citation>
    <scope>NUCLEOTIDE SEQUENCE</scope>
</reference>
<evidence type="ECO:0000313" key="1">
    <source>
        <dbReference type="EMBL" id="CAI6091502.1"/>
    </source>
</evidence>